<dbReference type="GO" id="GO:0006935">
    <property type="term" value="P:chemotaxis"/>
    <property type="evidence" value="ECO:0007669"/>
    <property type="project" value="UniProtKB-KW"/>
</dbReference>
<keyword evidence="4" id="KW-0472">Membrane</keyword>
<dbReference type="GO" id="GO:0007165">
    <property type="term" value="P:signal transduction"/>
    <property type="evidence" value="ECO:0007669"/>
    <property type="project" value="UniProtKB-KW"/>
</dbReference>
<dbReference type="PANTHER" id="PTHR43531:SF11">
    <property type="entry name" value="METHYL-ACCEPTING CHEMOTAXIS PROTEIN 3"/>
    <property type="match status" value="1"/>
</dbReference>
<gene>
    <name evidence="6" type="ORF">FE246_07270</name>
</gene>
<evidence type="ECO:0000256" key="2">
    <source>
        <dbReference type="ARBA" id="ARBA00029447"/>
    </source>
</evidence>
<dbReference type="EMBL" id="VBUF01000004">
    <property type="protein sequence ID" value="TLS71404.1"/>
    <property type="molecule type" value="Genomic_DNA"/>
</dbReference>
<keyword evidence="1" id="KW-0145">Chemotaxis</keyword>
<evidence type="ECO:0000256" key="3">
    <source>
        <dbReference type="PROSITE-ProRule" id="PRU00284"/>
    </source>
</evidence>
<comment type="similarity">
    <text evidence="2">Belongs to the methyl-accepting chemotaxis (MCP) protein family.</text>
</comment>
<dbReference type="AlphaFoldDB" id="A0A5R9H2N1"/>
<organism evidence="6 7">
    <name type="scientific">Aliarcobacter thereius</name>
    <dbReference type="NCBI Taxonomy" id="544718"/>
    <lineage>
        <taxon>Bacteria</taxon>
        <taxon>Pseudomonadati</taxon>
        <taxon>Campylobacterota</taxon>
        <taxon>Epsilonproteobacteria</taxon>
        <taxon>Campylobacterales</taxon>
        <taxon>Arcobacteraceae</taxon>
        <taxon>Aliarcobacter</taxon>
    </lineage>
</organism>
<protein>
    <submittedName>
        <fullName evidence="6">Chemotaxis protein</fullName>
    </submittedName>
</protein>
<evidence type="ECO:0000313" key="7">
    <source>
        <dbReference type="Proteomes" id="UP000308001"/>
    </source>
</evidence>
<keyword evidence="4" id="KW-0812">Transmembrane</keyword>
<dbReference type="SMART" id="SM00283">
    <property type="entry name" value="MA"/>
    <property type="match status" value="1"/>
</dbReference>
<reference evidence="6 7" key="1">
    <citation type="submission" date="2019-05" db="EMBL/GenBank/DDBJ databases">
        <title>Arcobacter cibarius and Arcobacter thereius providing challenges in identification an antibiotic susceptibility and Quinolone resistance.</title>
        <authorList>
            <person name="Busch A."/>
            <person name="Hanel I."/>
            <person name="Hotzel H."/>
            <person name="Tomaso H."/>
        </authorList>
    </citation>
    <scope>NUCLEOTIDE SEQUENCE [LARGE SCALE GENOMIC DNA]</scope>
    <source>
        <strain evidence="6 7">17CS1191_2</strain>
    </source>
</reference>
<dbReference type="Proteomes" id="UP000308001">
    <property type="component" value="Unassembled WGS sequence"/>
</dbReference>
<dbReference type="InterPro" id="IPR051310">
    <property type="entry name" value="MCP_chemotaxis"/>
</dbReference>
<keyword evidence="4" id="KW-1133">Transmembrane helix</keyword>
<evidence type="ECO:0000256" key="4">
    <source>
        <dbReference type="SAM" id="Phobius"/>
    </source>
</evidence>
<dbReference type="GO" id="GO:0004888">
    <property type="term" value="F:transmembrane signaling receptor activity"/>
    <property type="evidence" value="ECO:0007669"/>
    <property type="project" value="InterPro"/>
</dbReference>
<sequence>MNNFKSLYFRMTIIHYLGIILLPLNAILFTNTISSQIVQFIITFALVIHELDERKNGKILSKKLIDFLKNMDNKGVSFDVNTSMSSEYTKIKEIIYQREKEILEKEKEELILINEAKFVMNQIKDGIYTKTISSICSNSSLEEFKDSVNFMIIETKKHFLNINSILEKYTNYNYSDKLDISIFPKEGEFRNLVDSINKLRYAINQMLLENSSNGLALQNSSKILLSNVDKLISSSEKTEISLKEASNVLNQITKNVNYTSKQTTEMSNLSNLVIKHSKDGLIFATKTTNAMEEINKKVIAINNSVDIIEQIAFQTNILSLNAAVEAASAGKAGLGFAIVAQEVRNLANKSTQAAVEIKSLIEEANIKTKEGNLISSEMIQGYKILNTSIDKTINSINTITSISDEQQLNILQINSVIDILGKQINTNTEVSSQANDVAIKTLNMANTIVETTNKKVFK</sequence>
<evidence type="ECO:0000256" key="1">
    <source>
        <dbReference type="ARBA" id="ARBA00022500"/>
    </source>
</evidence>
<dbReference type="Pfam" id="PF00015">
    <property type="entry name" value="MCPsignal"/>
    <property type="match status" value="1"/>
</dbReference>
<name>A0A5R9H2N1_9BACT</name>
<evidence type="ECO:0000259" key="5">
    <source>
        <dbReference type="PROSITE" id="PS50111"/>
    </source>
</evidence>
<evidence type="ECO:0000313" key="6">
    <source>
        <dbReference type="EMBL" id="TLS71404.1"/>
    </source>
</evidence>
<feature type="domain" description="Methyl-accepting transducer" evidence="5">
    <location>
        <begin position="213"/>
        <end position="438"/>
    </location>
</feature>
<dbReference type="GO" id="GO:0005886">
    <property type="term" value="C:plasma membrane"/>
    <property type="evidence" value="ECO:0007669"/>
    <property type="project" value="TreeGrafter"/>
</dbReference>
<dbReference type="Gene3D" id="1.10.287.950">
    <property type="entry name" value="Methyl-accepting chemotaxis protein"/>
    <property type="match status" value="1"/>
</dbReference>
<keyword evidence="3" id="KW-0807">Transducer</keyword>
<dbReference type="InterPro" id="IPR004089">
    <property type="entry name" value="MCPsignal_dom"/>
</dbReference>
<comment type="caution">
    <text evidence="6">The sequence shown here is derived from an EMBL/GenBank/DDBJ whole genome shotgun (WGS) entry which is preliminary data.</text>
</comment>
<dbReference type="InterPro" id="IPR004090">
    <property type="entry name" value="Chemotax_Me-accpt_rcpt"/>
</dbReference>
<dbReference type="PANTHER" id="PTHR43531">
    <property type="entry name" value="PROTEIN ICFG"/>
    <property type="match status" value="1"/>
</dbReference>
<dbReference type="SUPFAM" id="SSF58104">
    <property type="entry name" value="Methyl-accepting chemotaxis protein (MCP) signaling domain"/>
    <property type="match status" value="1"/>
</dbReference>
<feature type="transmembrane region" description="Helical" evidence="4">
    <location>
        <begin position="7"/>
        <end position="27"/>
    </location>
</feature>
<proteinExistence type="inferred from homology"/>
<dbReference type="PRINTS" id="PR00260">
    <property type="entry name" value="CHEMTRNSDUCR"/>
</dbReference>
<dbReference type="PROSITE" id="PS50111">
    <property type="entry name" value="CHEMOTAXIS_TRANSDUC_2"/>
    <property type="match status" value="1"/>
</dbReference>
<dbReference type="RefSeq" id="WP_066429216.1">
    <property type="nucleotide sequence ID" value="NZ_LCUK01000004.1"/>
</dbReference>
<accession>A0A5R9H2N1</accession>